<keyword evidence="4" id="KW-1133">Transmembrane helix</keyword>
<dbReference type="PRINTS" id="PR00344">
    <property type="entry name" value="BCTRLSENSOR"/>
</dbReference>
<dbReference type="InterPro" id="IPR015943">
    <property type="entry name" value="WD40/YVTN_repeat-like_dom_sf"/>
</dbReference>
<evidence type="ECO:0000256" key="4">
    <source>
        <dbReference type="SAM" id="Phobius"/>
    </source>
</evidence>
<feature type="transmembrane region" description="Helical" evidence="4">
    <location>
        <begin position="728"/>
        <end position="746"/>
    </location>
</feature>
<keyword evidence="3" id="KW-0175">Coiled coil</keyword>
<reference evidence="6" key="2">
    <citation type="submission" date="2020-09" db="EMBL/GenBank/DDBJ databases">
        <authorList>
            <person name="Sun Q."/>
            <person name="Sedlacek I."/>
        </authorList>
    </citation>
    <scope>NUCLEOTIDE SEQUENCE</scope>
    <source>
        <strain evidence="6">CCM 8711</strain>
    </source>
</reference>
<reference evidence="6" key="1">
    <citation type="journal article" date="2014" name="Int. J. Syst. Evol. Microbiol.">
        <title>Complete genome sequence of Corynebacterium casei LMG S-19264T (=DSM 44701T), isolated from a smear-ripened cheese.</title>
        <authorList>
            <consortium name="US DOE Joint Genome Institute (JGI-PGF)"/>
            <person name="Walter F."/>
            <person name="Albersmeier A."/>
            <person name="Kalinowski J."/>
            <person name="Ruckert C."/>
        </authorList>
    </citation>
    <scope>NUCLEOTIDE SEQUENCE</scope>
    <source>
        <strain evidence="6">CCM 8711</strain>
    </source>
</reference>
<dbReference type="PANTHER" id="PTHR43065:SF42">
    <property type="entry name" value="TWO-COMPONENT SENSOR PPRA"/>
    <property type="match status" value="1"/>
</dbReference>
<comment type="caution">
    <text evidence="6">The sequence shown here is derived from an EMBL/GenBank/DDBJ whole genome shotgun (WGS) entry which is preliminary data.</text>
</comment>
<feature type="domain" description="Histidine kinase" evidence="5">
    <location>
        <begin position="985"/>
        <end position="1226"/>
    </location>
</feature>
<protein>
    <recommendedName>
        <fullName evidence="2">histidine kinase</fullName>
        <ecNumber evidence="2">2.7.13.3</ecNumber>
    </recommendedName>
</protein>
<organism evidence="6 7">
    <name type="scientific">Mucilaginibacter galii</name>
    <dbReference type="NCBI Taxonomy" id="2005073"/>
    <lineage>
        <taxon>Bacteria</taxon>
        <taxon>Pseudomonadati</taxon>
        <taxon>Bacteroidota</taxon>
        <taxon>Sphingobacteriia</taxon>
        <taxon>Sphingobacteriales</taxon>
        <taxon>Sphingobacteriaceae</taxon>
        <taxon>Mucilaginibacter</taxon>
    </lineage>
</organism>
<dbReference type="Proteomes" id="UP000662074">
    <property type="component" value="Unassembled WGS sequence"/>
</dbReference>
<dbReference type="InterPro" id="IPR004358">
    <property type="entry name" value="Sig_transdc_His_kin-like_C"/>
</dbReference>
<keyword evidence="4" id="KW-0812">Transmembrane</keyword>
<dbReference type="EMBL" id="BMDO01000010">
    <property type="protein sequence ID" value="GGI52076.1"/>
    <property type="molecule type" value="Genomic_DNA"/>
</dbReference>
<evidence type="ECO:0000256" key="3">
    <source>
        <dbReference type="SAM" id="Coils"/>
    </source>
</evidence>
<evidence type="ECO:0000259" key="5">
    <source>
        <dbReference type="PROSITE" id="PS50109"/>
    </source>
</evidence>
<sequence length="1226" mass="136525">MGAETGIPVQSEFLPADYQASGQNFAITADKRGVMYFANFTGVLEYDGSTWRTILTQERTKVNTLVTDPSGRVFVGTRGEIGYLQPNALGSMQFTSLNAYLKPYHITFPDVISSYATGEGVYFITSTHVILWNGKKLQAWNTGSPLISAFHVNGILYAQLKQGGLKAFRNGRFSSVAGGSLFSEQVTVGAMVSAGKNEVLIGSGNQGLFKLTASGITPYQCEANAYFKTNLIACATKLNDGSTAIGTVNGGVVVITAGGITRQIFSKATTGLYNNNIHFLYEDNNHGFWIATEKNISRVEMPSYLSFYNSKKNVNGNVTGATRFQNKLYIATDQGLMVYNTQRMQFVAVPGLQMPCLYILKLTNQLLVATSTGVYGYDGSSARSIIPGYSVTLSQSKTNPETVYAGQLDGVTELQNTNGRFVQKAKLPGITDEVREILQDEMGYLWLQIPSKGLISYNKTSKIARFYDQARGLPYNSGNHLNWVDGKMLVGTIKGAYQFNQAKNRFEHINIFKGDSTANQNWISHMVQDKTGTLWTTSGNGTEISSFKKTTSGYVPANAVLAPVKNQQVFAIYPDDNGSGIWLGSTDNLIFLDTRSAVSLSAVEPALIRSVKVNTDSLLFSGTYFNEQNLPAYTQNKAFKPTLNYHDNNISFTFSSPSAAGGTGMLYNYYLEGFDTDTTSWLNQQEKEYSNLPAGTYTFHVQAKSIFGFKSKPATYRFTITKPFYQTIWAFIIYVLVLAGIILVVARMRSLKLQREKEKLEGLIKDRTAEVITQKEAIESQSLELAGKNDELEKINQIVKSINAEIDFDSLLQTILEKARIIRGAEKAAMLVYDKPTNSFKFKASYGYNTAALEQIHLTGEEAETRYLSAAEEIYEDIYFIKSVKSIQKDEQLASFNKAKSSLMMVIKLNHQIHAFMIIENWQKRNAFEERDFSLLKNLKEHFVAAIIKTTLLEDIQDTLSNLKNTQEQLIRQEKLASIGQLTKGIVDRILNPLNYINNFSSLSGDLIDESLEFIEKPEISADDKEEVIDLLSTVKSNMNKVHEHGSSASRIVKGMEKILREKSNEFVSTDINKLVETSVKQVIQEGRKEFPGVDVAIRLNLDAKQEEASILLHEMNTVLNNLLINAYYVVAEKQKAHARHLPQVTVTTIFNEDNFEIIIEDNGKGISAIEQKQLFQPFFTTKPTAKGTGLGLYLSQEIIKEHRGAITVKTQENQFTEFIISIPKS</sequence>
<dbReference type="InterPro" id="IPR013783">
    <property type="entry name" value="Ig-like_fold"/>
</dbReference>
<evidence type="ECO:0000313" key="6">
    <source>
        <dbReference type="EMBL" id="GGI52076.1"/>
    </source>
</evidence>
<dbReference type="PROSITE" id="PS50109">
    <property type="entry name" value="HIS_KIN"/>
    <property type="match status" value="1"/>
</dbReference>
<comment type="catalytic activity">
    <reaction evidence="1">
        <text>ATP + protein L-histidine = ADP + protein N-phospho-L-histidine.</text>
        <dbReference type="EC" id="2.7.13.3"/>
    </reaction>
</comment>
<dbReference type="Gene3D" id="2.130.10.10">
    <property type="entry name" value="YVTN repeat-like/Quinoprotein amine dehydrogenase"/>
    <property type="match status" value="2"/>
</dbReference>
<dbReference type="Pfam" id="PF02518">
    <property type="entry name" value="HATPase_c"/>
    <property type="match status" value="1"/>
</dbReference>
<dbReference type="SUPFAM" id="SSF63829">
    <property type="entry name" value="Calcium-dependent phosphotriesterase"/>
    <property type="match status" value="1"/>
</dbReference>
<dbReference type="GO" id="GO:0004673">
    <property type="term" value="F:protein histidine kinase activity"/>
    <property type="evidence" value="ECO:0007669"/>
    <property type="project" value="UniProtKB-EC"/>
</dbReference>
<dbReference type="AlphaFoldDB" id="A0A917JDG7"/>
<evidence type="ECO:0000256" key="1">
    <source>
        <dbReference type="ARBA" id="ARBA00000085"/>
    </source>
</evidence>
<dbReference type="InterPro" id="IPR029016">
    <property type="entry name" value="GAF-like_dom_sf"/>
</dbReference>
<proteinExistence type="predicted"/>
<keyword evidence="4" id="KW-0472">Membrane</keyword>
<dbReference type="SMART" id="SM00387">
    <property type="entry name" value="HATPase_c"/>
    <property type="match status" value="1"/>
</dbReference>
<name>A0A917JDG7_9SPHI</name>
<dbReference type="Gene3D" id="3.30.450.40">
    <property type="match status" value="1"/>
</dbReference>
<feature type="coiled-coil region" evidence="3">
    <location>
        <begin position="949"/>
        <end position="976"/>
    </location>
</feature>
<evidence type="ECO:0000313" key="7">
    <source>
        <dbReference type="Proteomes" id="UP000662074"/>
    </source>
</evidence>
<keyword evidence="7" id="KW-1185">Reference proteome</keyword>
<dbReference type="Gene3D" id="2.60.40.10">
    <property type="entry name" value="Immunoglobulins"/>
    <property type="match status" value="1"/>
</dbReference>
<dbReference type="SUPFAM" id="SSF55874">
    <property type="entry name" value="ATPase domain of HSP90 chaperone/DNA topoisomerase II/histidine kinase"/>
    <property type="match status" value="1"/>
</dbReference>
<gene>
    <name evidence="6" type="ORF">GCM10011425_32880</name>
</gene>
<accession>A0A917JDG7</accession>
<dbReference type="EC" id="2.7.13.3" evidence="2"/>
<dbReference type="Gene3D" id="3.30.565.10">
    <property type="entry name" value="Histidine kinase-like ATPase, C-terminal domain"/>
    <property type="match status" value="1"/>
</dbReference>
<evidence type="ECO:0000256" key="2">
    <source>
        <dbReference type="ARBA" id="ARBA00012438"/>
    </source>
</evidence>
<dbReference type="Gene3D" id="1.10.287.130">
    <property type="match status" value="1"/>
</dbReference>
<dbReference type="InterPro" id="IPR036890">
    <property type="entry name" value="HATPase_C_sf"/>
</dbReference>
<dbReference type="InterPro" id="IPR005467">
    <property type="entry name" value="His_kinase_dom"/>
</dbReference>
<dbReference type="SUPFAM" id="SSF55781">
    <property type="entry name" value="GAF domain-like"/>
    <property type="match status" value="1"/>
</dbReference>
<dbReference type="InterPro" id="IPR011123">
    <property type="entry name" value="Y_Y_Y"/>
</dbReference>
<dbReference type="PANTHER" id="PTHR43065">
    <property type="entry name" value="SENSOR HISTIDINE KINASE"/>
    <property type="match status" value="1"/>
</dbReference>
<dbReference type="Pfam" id="PF07495">
    <property type="entry name" value="Y_Y_Y"/>
    <property type="match status" value="1"/>
</dbReference>
<dbReference type="InterPro" id="IPR003594">
    <property type="entry name" value="HATPase_dom"/>
</dbReference>